<keyword evidence="3" id="KW-1185">Reference proteome</keyword>
<feature type="region of interest" description="Disordered" evidence="1">
    <location>
        <begin position="83"/>
        <end position="187"/>
    </location>
</feature>
<evidence type="ECO:0000256" key="1">
    <source>
        <dbReference type="SAM" id="MobiDB-lite"/>
    </source>
</evidence>
<evidence type="ECO:0000313" key="3">
    <source>
        <dbReference type="Proteomes" id="UP000324897"/>
    </source>
</evidence>
<dbReference type="PANTHER" id="PTHR31264:SF32">
    <property type="entry name" value="F-BOX DOMAIN-CONTAINING PROTEIN"/>
    <property type="match status" value="1"/>
</dbReference>
<accession>A0A5J9VQG8</accession>
<protein>
    <submittedName>
        <fullName evidence="2">Uncharacterized protein</fullName>
    </submittedName>
</protein>
<dbReference type="PANTHER" id="PTHR31264">
    <property type="entry name" value="OS07G0554500 PROTEIN-RELATED"/>
    <property type="match status" value="1"/>
</dbReference>
<dbReference type="Gramene" id="TVU38459">
    <property type="protein sequence ID" value="TVU38459"/>
    <property type="gene ID" value="EJB05_11830"/>
</dbReference>
<dbReference type="EMBL" id="RWGY01000007">
    <property type="protein sequence ID" value="TVU38459.1"/>
    <property type="molecule type" value="Genomic_DNA"/>
</dbReference>
<feature type="compositionally biased region" description="Pro residues" evidence="1">
    <location>
        <begin position="171"/>
        <end position="183"/>
    </location>
</feature>
<feature type="non-terminal residue" evidence="2">
    <location>
        <position position="1"/>
    </location>
</feature>
<sequence length="513" mass="56125">MGPAQRNGRYGAKNGGPRRHDWNKASLQPETSEYSPVARSPSPGQGVSLFEFVVSAATGPKSPFPCTGIPCRATGPAALLLSSAPRTGCRPRGSLVPSRRWRRCPSATTSWRKSSSASPPSPTSAAPARLAPRSAASSPPPPSFAACARFTPRPSSASTPWTEDSTRPRRPTPPPPPPAPSPQPADFNLLFLPSPDRWRHRDLRDGLTLVSAVPVPNEGFALVKNLAVCDILHRRYLLLPVVPEDMEGLVGQEGFVHYETFLDPAGDDEGDSSFRVFCLAMGKTKLVLFIFSSSSGRWDAVAFDGWKDLIDAGSSSQTRFRPGLTQRYYTHGCIYWVIRSRNKLLMLDTHLMKFSCIDVPPAPLFQQRAIVEAGEGRLGMFVLRFHSGNDTYDLCYTVLPDDGVNLHVEFCFMLLVLHSLMDVVLGPVRCWIDFVLNSASASYLLSDNLVEHMSTLTVLLGHNGRANNPDEFRRPSVLDSFGRPASVNVTNPGRGNAQQPNKVLITAHYLPEP</sequence>
<reference evidence="2 3" key="1">
    <citation type="journal article" date="2019" name="Sci. Rep.">
        <title>A high-quality genome of Eragrostis curvula grass provides insights into Poaceae evolution and supports new strategies to enhance forage quality.</title>
        <authorList>
            <person name="Carballo J."/>
            <person name="Santos B.A.C.M."/>
            <person name="Zappacosta D."/>
            <person name="Garbus I."/>
            <person name="Selva J.P."/>
            <person name="Gallo C.A."/>
            <person name="Diaz A."/>
            <person name="Albertini E."/>
            <person name="Caccamo M."/>
            <person name="Echenique V."/>
        </authorList>
    </citation>
    <scope>NUCLEOTIDE SEQUENCE [LARGE SCALE GENOMIC DNA]</scope>
    <source>
        <strain evidence="3">cv. Victoria</strain>
        <tissue evidence="2">Leaf</tissue>
    </source>
</reference>
<dbReference type="Proteomes" id="UP000324897">
    <property type="component" value="Chromosome 4"/>
</dbReference>
<comment type="caution">
    <text evidence="2">The sequence shown here is derived from an EMBL/GenBank/DDBJ whole genome shotgun (WGS) entry which is preliminary data.</text>
</comment>
<feature type="compositionally biased region" description="Polar residues" evidence="1">
    <location>
        <begin position="153"/>
        <end position="163"/>
    </location>
</feature>
<dbReference type="OrthoDB" id="643896at2759"/>
<name>A0A5J9VQG8_9POAL</name>
<evidence type="ECO:0000313" key="2">
    <source>
        <dbReference type="EMBL" id="TVU38459.1"/>
    </source>
</evidence>
<feature type="compositionally biased region" description="Polar residues" evidence="1">
    <location>
        <begin position="25"/>
        <end position="34"/>
    </location>
</feature>
<proteinExistence type="predicted"/>
<feature type="region of interest" description="Disordered" evidence="1">
    <location>
        <begin position="1"/>
        <end position="45"/>
    </location>
</feature>
<organism evidence="2 3">
    <name type="scientific">Eragrostis curvula</name>
    <name type="common">weeping love grass</name>
    <dbReference type="NCBI Taxonomy" id="38414"/>
    <lineage>
        <taxon>Eukaryota</taxon>
        <taxon>Viridiplantae</taxon>
        <taxon>Streptophyta</taxon>
        <taxon>Embryophyta</taxon>
        <taxon>Tracheophyta</taxon>
        <taxon>Spermatophyta</taxon>
        <taxon>Magnoliopsida</taxon>
        <taxon>Liliopsida</taxon>
        <taxon>Poales</taxon>
        <taxon>Poaceae</taxon>
        <taxon>PACMAD clade</taxon>
        <taxon>Chloridoideae</taxon>
        <taxon>Eragrostideae</taxon>
        <taxon>Eragrostidinae</taxon>
        <taxon>Eragrostis</taxon>
    </lineage>
</organism>
<feature type="compositionally biased region" description="Low complexity" evidence="1">
    <location>
        <begin position="105"/>
        <end position="137"/>
    </location>
</feature>
<gene>
    <name evidence="2" type="ORF">EJB05_11830</name>
</gene>
<dbReference type="AlphaFoldDB" id="A0A5J9VQG8"/>